<gene>
    <name evidence="1" type="ORF">BC6307_12675</name>
</gene>
<dbReference type="STRING" id="1314751.GCA_001591425_01197"/>
<proteinExistence type="predicted"/>
<dbReference type="GO" id="GO:0005886">
    <property type="term" value="C:plasma membrane"/>
    <property type="evidence" value="ECO:0007669"/>
    <property type="project" value="TreeGrafter"/>
</dbReference>
<evidence type="ECO:0000313" key="1">
    <source>
        <dbReference type="EMBL" id="AST92071.1"/>
    </source>
</evidence>
<dbReference type="AlphaFoldDB" id="A0A223KRE4"/>
<dbReference type="EMBL" id="CP018866">
    <property type="protein sequence ID" value="AST92071.1"/>
    <property type="molecule type" value="Genomic_DNA"/>
</dbReference>
<dbReference type="PANTHER" id="PTHR30531:SF12">
    <property type="entry name" value="FLAGELLAR BIOSYNTHETIC PROTEIN FLHB"/>
    <property type="match status" value="1"/>
</dbReference>
<reference evidence="1 2" key="1">
    <citation type="submission" date="2016-12" db="EMBL/GenBank/DDBJ databases">
        <title>The whole genome sequencing and assembly of Bacillus cohnii DSM 6307T strain.</title>
        <authorList>
            <person name="Lee Y.-J."/>
            <person name="Yi H."/>
            <person name="Bahn Y.-S."/>
            <person name="Kim J.F."/>
            <person name="Lee D.-W."/>
        </authorList>
    </citation>
    <scope>NUCLEOTIDE SEQUENCE [LARGE SCALE GENOMIC DNA]</scope>
    <source>
        <strain evidence="1 2">DSM 6307</strain>
    </source>
</reference>
<sequence length="94" mass="10587">MKKEEINNRKKAVALKYENSMAPFVSAKGSGIIAENIINVAKEHNIPIQEDKALVELLAQLEVNDTIPEELYEVVAEVFAFVYQLNNANEKNKL</sequence>
<dbReference type="RefSeq" id="WP_066413419.1">
    <property type="nucleotide sequence ID" value="NZ_CP018866.1"/>
</dbReference>
<organism evidence="1 2">
    <name type="scientific">Sutcliffiella cohnii</name>
    <dbReference type="NCBI Taxonomy" id="33932"/>
    <lineage>
        <taxon>Bacteria</taxon>
        <taxon>Bacillati</taxon>
        <taxon>Bacillota</taxon>
        <taxon>Bacilli</taxon>
        <taxon>Bacillales</taxon>
        <taxon>Bacillaceae</taxon>
        <taxon>Sutcliffiella</taxon>
    </lineage>
</organism>
<dbReference type="KEGG" id="bcoh:BC6307_12675"/>
<dbReference type="Proteomes" id="UP000215224">
    <property type="component" value="Chromosome"/>
</dbReference>
<dbReference type="Gene3D" id="3.40.1690.10">
    <property type="entry name" value="secretion proteins EscU"/>
    <property type="match status" value="1"/>
</dbReference>
<dbReference type="SUPFAM" id="SSF160544">
    <property type="entry name" value="EscU C-terminal domain-like"/>
    <property type="match status" value="1"/>
</dbReference>
<accession>A0A223KRE4</accession>
<keyword evidence="2" id="KW-1185">Reference proteome</keyword>
<dbReference type="InterPro" id="IPR006135">
    <property type="entry name" value="T3SS_substrate_exporter"/>
</dbReference>
<dbReference type="GO" id="GO:0009306">
    <property type="term" value="P:protein secretion"/>
    <property type="evidence" value="ECO:0007669"/>
    <property type="project" value="InterPro"/>
</dbReference>
<dbReference type="InterPro" id="IPR029025">
    <property type="entry name" value="T3SS_substrate_exporter_C"/>
</dbReference>
<dbReference type="PANTHER" id="PTHR30531">
    <property type="entry name" value="FLAGELLAR BIOSYNTHETIC PROTEIN FLHB"/>
    <property type="match status" value="1"/>
</dbReference>
<name>A0A223KRE4_9BACI</name>
<dbReference type="Pfam" id="PF01312">
    <property type="entry name" value="Bac_export_2"/>
    <property type="match status" value="1"/>
</dbReference>
<evidence type="ECO:0000313" key="2">
    <source>
        <dbReference type="Proteomes" id="UP000215224"/>
    </source>
</evidence>
<evidence type="ECO:0008006" key="3">
    <source>
        <dbReference type="Google" id="ProtNLM"/>
    </source>
</evidence>
<protein>
    <recommendedName>
        <fullName evidence="3">Flagellar biosynthesis protein FlhB</fullName>
    </recommendedName>
</protein>